<accession>A0AAW0LS50</accession>
<sequence>MRELCFTSQLSTTLLPQKVGMHGIIREKREKSHLQRWTAKDQGQACRNV</sequence>
<dbReference type="Proteomes" id="UP000237347">
    <property type="component" value="Unassembled WGS sequence"/>
</dbReference>
<gene>
    <name evidence="2" type="ORF">CFP56_034487</name>
</gene>
<keyword evidence="3" id="KW-1185">Reference proteome</keyword>
<dbReference type="EMBL" id="PKMF04000061">
    <property type="protein sequence ID" value="KAK7853868.1"/>
    <property type="molecule type" value="Genomic_DNA"/>
</dbReference>
<organism evidence="2 3">
    <name type="scientific">Quercus suber</name>
    <name type="common">Cork oak</name>
    <dbReference type="NCBI Taxonomy" id="58331"/>
    <lineage>
        <taxon>Eukaryota</taxon>
        <taxon>Viridiplantae</taxon>
        <taxon>Streptophyta</taxon>
        <taxon>Embryophyta</taxon>
        <taxon>Tracheophyta</taxon>
        <taxon>Spermatophyta</taxon>
        <taxon>Magnoliopsida</taxon>
        <taxon>eudicotyledons</taxon>
        <taxon>Gunneridae</taxon>
        <taxon>Pentapetalae</taxon>
        <taxon>rosids</taxon>
        <taxon>fabids</taxon>
        <taxon>Fagales</taxon>
        <taxon>Fagaceae</taxon>
        <taxon>Quercus</taxon>
    </lineage>
</organism>
<evidence type="ECO:0000256" key="1">
    <source>
        <dbReference type="SAM" id="MobiDB-lite"/>
    </source>
</evidence>
<comment type="caution">
    <text evidence="2">The sequence shown here is derived from an EMBL/GenBank/DDBJ whole genome shotgun (WGS) entry which is preliminary data.</text>
</comment>
<evidence type="ECO:0000313" key="2">
    <source>
        <dbReference type="EMBL" id="KAK7853868.1"/>
    </source>
</evidence>
<proteinExistence type="predicted"/>
<dbReference type="AlphaFoldDB" id="A0AAW0LS50"/>
<protein>
    <submittedName>
        <fullName evidence="2">Uncharacterized protein</fullName>
    </submittedName>
</protein>
<evidence type="ECO:0000313" key="3">
    <source>
        <dbReference type="Proteomes" id="UP000237347"/>
    </source>
</evidence>
<feature type="region of interest" description="Disordered" evidence="1">
    <location>
        <begin position="30"/>
        <end position="49"/>
    </location>
</feature>
<reference evidence="2 3" key="1">
    <citation type="journal article" date="2018" name="Sci. Data">
        <title>The draft genome sequence of cork oak.</title>
        <authorList>
            <person name="Ramos A.M."/>
            <person name="Usie A."/>
            <person name="Barbosa P."/>
            <person name="Barros P.M."/>
            <person name="Capote T."/>
            <person name="Chaves I."/>
            <person name="Simoes F."/>
            <person name="Abreu I."/>
            <person name="Carrasquinho I."/>
            <person name="Faro C."/>
            <person name="Guimaraes J.B."/>
            <person name="Mendonca D."/>
            <person name="Nobrega F."/>
            <person name="Rodrigues L."/>
            <person name="Saibo N.J.M."/>
            <person name="Varela M.C."/>
            <person name="Egas C."/>
            <person name="Matos J."/>
            <person name="Miguel C.M."/>
            <person name="Oliveira M.M."/>
            <person name="Ricardo C.P."/>
            <person name="Goncalves S."/>
        </authorList>
    </citation>
    <scope>NUCLEOTIDE SEQUENCE [LARGE SCALE GENOMIC DNA]</scope>
    <source>
        <strain evidence="3">cv. HL8</strain>
    </source>
</reference>
<name>A0AAW0LS50_QUESU</name>